<dbReference type="EMBL" id="AMGV01000003">
    <property type="protein sequence ID" value="KEF58905.1"/>
    <property type="molecule type" value="Genomic_DNA"/>
</dbReference>
<reference evidence="1 2" key="1">
    <citation type="submission" date="2013-03" db="EMBL/GenBank/DDBJ databases">
        <title>The Genome Sequence of Exophiala aquamarina CBS 119918.</title>
        <authorList>
            <consortium name="The Broad Institute Genomics Platform"/>
            <person name="Cuomo C."/>
            <person name="de Hoog S."/>
            <person name="Gorbushina A."/>
            <person name="Walker B."/>
            <person name="Young S.K."/>
            <person name="Zeng Q."/>
            <person name="Gargeya S."/>
            <person name="Fitzgerald M."/>
            <person name="Haas B."/>
            <person name="Abouelleil A."/>
            <person name="Allen A.W."/>
            <person name="Alvarado L."/>
            <person name="Arachchi H.M."/>
            <person name="Berlin A.M."/>
            <person name="Chapman S.B."/>
            <person name="Gainer-Dewar J."/>
            <person name="Goldberg J."/>
            <person name="Griggs A."/>
            <person name="Gujja S."/>
            <person name="Hansen M."/>
            <person name="Howarth C."/>
            <person name="Imamovic A."/>
            <person name="Ireland A."/>
            <person name="Larimer J."/>
            <person name="McCowan C."/>
            <person name="Murphy C."/>
            <person name="Pearson M."/>
            <person name="Poon T.W."/>
            <person name="Priest M."/>
            <person name="Roberts A."/>
            <person name="Saif S."/>
            <person name="Shea T."/>
            <person name="Sisk P."/>
            <person name="Sykes S."/>
            <person name="Wortman J."/>
            <person name="Nusbaum C."/>
            <person name="Birren B."/>
        </authorList>
    </citation>
    <scope>NUCLEOTIDE SEQUENCE [LARGE SCALE GENOMIC DNA]</scope>
    <source>
        <strain evidence="1 2">CBS 119918</strain>
    </source>
</reference>
<gene>
    <name evidence="1" type="ORF">A1O9_03748</name>
</gene>
<accession>A0A072PTQ7</accession>
<evidence type="ECO:0000313" key="1">
    <source>
        <dbReference type="EMBL" id="KEF58905.1"/>
    </source>
</evidence>
<evidence type="ECO:0000313" key="2">
    <source>
        <dbReference type="Proteomes" id="UP000027920"/>
    </source>
</evidence>
<comment type="caution">
    <text evidence="1">The sequence shown here is derived from an EMBL/GenBank/DDBJ whole genome shotgun (WGS) entry which is preliminary data.</text>
</comment>
<dbReference type="OrthoDB" id="167398at2759"/>
<organism evidence="1 2">
    <name type="scientific">Exophiala aquamarina CBS 119918</name>
    <dbReference type="NCBI Taxonomy" id="1182545"/>
    <lineage>
        <taxon>Eukaryota</taxon>
        <taxon>Fungi</taxon>
        <taxon>Dikarya</taxon>
        <taxon>Ascomycota</taxon>
        <taxon>Pezizomycotina</taxon>
        <taxon>Eurotiomycetes</taxon>
        <taxon>Chaetothyriomycetidae</taxon>
        <taxon>Chaetothyriales</taxon>
        <taxon>Herpotrichiellaceae</taxon>
        <taxon>Exophiala</taxon>
    </lineage>
</organism>
<dbReference type="AlphaFoldDB" id="A0A072PTQ7"/>
<sequence length="122" mass="13461">MLRFFRYGALTASITSIDEDCIRIDVRGVVATGHVYLSFLHSRFWESHPFSVASYVVQRRATSSNESDSSVADVNLEAGDTKAKSTVISSLDRPEEPGIASYLRTLSMGLPKRFEIDPASNS</sequence>
<dbReference type="STRING" id="1182545.A0A072PTQ7"/>
<dbReference type="RefSeq" id="XP_013261495.1">
    <property type="nucleotide sequence ID" value="XM_013406041.1"/>
</dbReference>
<dbReference type="Proteomes" id="UP000027920">
    <property type="component" value="Unassembled WGS sequence"/>
</dbReference>
<protein>
    <submittedName>
        <fullName evidence="1">Uncharacterized protein</fullName>
    </submittedName>
</protein>
<keyword evidence="2" id="KW-1185">Reference proteome</keyword>
<dbReference type="GeneID" id="25278682"/>
<dbReference type="HOGENOM" id="CLU_2026739_0_0_1"/>
<proteinExistence type="predicted"/>
<dbReference type="VEuPathDB" id="FungiDB:A1O9_03748"/>
<name>A0A072PTQ7_9EURO</name>